<name>I5B6H8_9BACT</name>
<dbReference type="EMBL" id="CM001488">
    <property type="protein sequence ID" value="EIM65091.1"/>
    <property type="molecule type" value="Genomic_DNA"/>
</dbReference>
<sequence length="91" mass="10399">MLLTPDRIRTLQRKLYCKAKQEPDFRSILYMTRSTGLTSLVMPIALPRANKGAPGIDGVSFKSIEKDGGEIKFVQKLEQELKEKQYRCQPV</sequence>
<accession>I5B6H8</accession>
<reference evidence="1 2" key="2">
    <citation type="submission" date="2012-02" db="EMBL/GenBank/DDBJ databases">
        <title>Improved High-Quality Draft sequence of Desulfobacter postgatei 2ac9.</title>
        <authorList>
            <consortium name="US DOE Joint Genome Institute"/>
            <person name="Lucas S."/>
            <person name="Han J."/>
            <person name="Lapidus A."/>
            <person name="Cheng J.-F."/>
            <person name="Goodwin L."/>
            <person name="Pitluck S."/>
            <person name="Peters L."/>
            <person name="Ovchinnikova G."/>
            <person name="Held B."/>
            <person name="Detter J.C."/>
            <person name="Han C."/>
            <person name="Tapia R."/>
            <person name="Land M."/>
            <person name="Hauser L."/>
            <person name="Kyrpides N."/>
            <person name="Ivanova N."/>
            <person name="Pagani I."/>
            <person name="Orellana R."/>
            <person name="Lovley D."/>
            <person name="Woyke T."/>
        </authorList>
    </citation>
    <scope>NUCLEOTIDE SEQUENCE [LARGE SCALE GENOMIC DNA]</scope>
    <source>
        <strain evidence="1 2">2ac9</strain>
    </source>
</reference>
<dbReference type="Proteomes" id="UP000005778">
    <property type="component" value="Chromosome"/>
</dbReference>
<dbReference type="eggNOG" id="COG3344">
    <property type="taxonomic scope" value="Bacteria"/>
</dbReference>
<protein>
    <recommendedName>
        <fullName evidence="3">Retron-type reverse transcriptase</fullName>
    </recommendedName>
</protein>
<reference evidence="1 2" key="1">
    <citation type="submission" date="2011-09" db="EMBL/GenBank/DDBJ databases">
        <authorList>
            <consortium name="US DOE Joint Genome Institute (JGI-PGF)"/>
            <person name="Lucas S."/>
            <person name="Han J."/>
            <person name="Lapidus A."/>
            <person name="Cheng J.-F."/>
            <person name="Goodwin L."/>
            <person name="Pitluck S."/>
            <person name="Peters L."/>
            <person name="Land M.L."/>
            <person name="Hauser L."/>
            <person name="Orellana R."/>
            <person name="Lovley D."/>
            <person name="Woyke T.J."/>
        </authorList>
    </citation>
    <scope>NUCLEOTIDE SEQUENCE [LARGE SCALE GENOMIC DNA]</scope>
    <source>
        <strain evidence="1 2">2ac9</strain>
    </source>
</reference>
<dbReference type="AlphaFoldDB" id="I5B6H8"/>
<dbReference type="HOGENOM" id="CLU_187999_0_0_7"/>
<evidence type="ECO:0000313" key="1">
    <source>
        <dbReference type="EMBL" id="EIM65091.1"/>
    </source>
</evidence>
<evidence type="ECO:0000313" key="2">
    <source>
        <dbReference type="Proteomes" id="UP000005778"/>
    </source>
</evidence>
<proteinExistence type="predicted"/>
<evidence type="ECO:0008006" key="3">
    <source>
        <dbReference type="Google" id="ProtNLM"/>
    </source>
</evidence>
<gene>
    <name evidence="1" type="ORF">DespoDRAFT_03314</name>
</gene>
<keyword evidence="2" id="KW-1185">Reference proteome</keyword>
<feature type="non-terminal residue" evidence="1">
    <location>
        <position position="91"/>
    </location>
</feature>
<organism evidence="1 2">
    <name type="scientific">Desulfobacter postgatei 2ac9</name>
    <dbReference type="NCBI Taxonomy" id="879212"/>
    <lineage>
        <taxon>Bacteria</taxon>
        <taxon>Pseudomonadati</taxon>
        <taxon>Thermodesulfobacteriota</taxon>
        <taxon>Desulfobacteria</taxon>
        <taxon>Desulfobacterales</taxon>
        <taxon>Desulfobacteraceae</taxon>
        <taxon>Desulfobacter</taxon>
    </lineage>
</organism>